<reference evidence="2 3" key="1">
    <citation type="submission" date="2015-02" db="EMBL/GenBank/DDBJ databases">
        <authorList>
            <person name="Chooi Y.-H."/>
        </authorList>
    </citation>
    <scope>NUCLEOTIDE SEQUENCE [LARGE SCALE GENOMIC DNA]</scope>
    <source>
        <strain evidence="2">E3</strain>
    </source>
</reference>
<evidence type="ECO:0000313" key="3">
    <source>
        <dbReference type="Proteomes" id="UP000039324"/>
    </source>
</evidence>
<sequence length="178" mass="20007">LDNQKAYDTTERALANEKLLARGVPAHVNVAVVQSQFDGCTFQMMLDRQLSSAIDVLVGVFQRAMLSLLLFNIHIDDLPVGLCRVFGRVAPSLYGQPISAQMFADDTSLYALSDDVAQRMLDHREDYDRRHRFVFNARKPQVTKDPARRGATFTTMGDEIPDEADLASSTKLPSSWEW</sequence>
<dbReference type="AlphaFoldDB" id="A0A0G4J2T9"/>
<proteinExistence type="predicted"/>
<dbReference type="OrthoDB" id="6766060at2759"/>
<evidence type="ECO:0000259" key="1">
    <source>
        <dbReference type="PROSITE" id="PS50878"/>
    </source>
</evidence>
<gene>
    <name evidence="2" type="ORF">PBRA_008774</name>
</gene>
<organism evidence="2 3">
    <name type="scientific">Plasmodiophora brassicae</name>
    <name type="common">Clubroot disease agent</name>
    <dbReference type="NCBI Taxonomy" id="37360"/>
    <lineage>
        <taxon>Eukaryota</taxon>
        <taxon>Sar</taxon>
        <taxon>Rhizaria</taxon>
        <taxon>Endomyxa</taxon>
        <taxon>Phytomyxea</taxon>
        <taxon>Plasmodiophorida</taxon>
        <taxon>Plasmodiophoridae</taxon>
        <taxon>Plasmodiophora</taxon>
    </lineage>
</organism>
<name>A0A0G4J2T9_PLABS</name>
<feature type="non-terminal residue" evidence="2">
    <location>
        <position position="1"/>
    </location>
</feature>
<feature type="domain" description="Reverse transcriptase" evidence="1">
    <location>
        <begin position="1"/>
        <end position="160"/>
    </location>
</feature>
<protein>
    <recommendedName>
        <fullName evidence="1">Reverse transcriptase domain-containing protein</fullName>
    </recommendedName>
</protein>
<dbReference type="InterPro" id="IPR000477">
    <property type="entry name" value="RT_dom"/>
</dbReference>
<dbReference type="EMBL" id="CDSF01000119">
    <property type="protein sequence ID" value="CEP01832.1"/>
    <property type="molecule type" value="Genomic_DNA"/>
</dbReference>
<dbReference type="PROSITE" id="PS50878">
    <property type="entry name" value="RT_POL"/>
    <property type="match status" value="1"/>
</dbReference>
<dbReference type="Proteomes" id="UP000039324">
    <property type="component" value="Unassembled WGS sequence"/>
</dbReference>
<accession>A0A0G4J2T9</accession>
<keyword evidence="3" id="KW-1185">Reference proteome</keyword>
<evidence type="ECO:0000313" key="2">
    <source>
        <dbReference type="EMBL" id="CEP01832.1"/>
    </source>
</evidence>